<protein>
    <recommendedName>
        <fullName evidence="1">Cellulose biosynthesis protein BcsE</fullName>
    </recommendedName>
</protein>
<sequence>MSGVQGLTAITSEKQLRSVYVNLFSHKSLAIDYLANSCSVEDNITFTSCSDKESFYSGLNNHSQEQFNACVNSRIKNTYFLNIKYSSKLINISDLSEDLCRIKIQNKSIFILLIPDALLSNSSDAEINDFLKRFSSFSKKHTATVQLFIYGSLALSLLKPKLLTANSYLSGLATMTVLDEYRYSYLVDFWSNTHGVKSDVEYILSRLENGEIIAETNESAAPSMLIEDKADSERMYLSQDVLGDNTIPPKGVYIAENNKALLGLLQSPRASTVIFSCSSQSEIRQLTIDCFQLRNRAGNQLKIIIRETSQCLRYADEKFLMRAGVNLISPFQVPFVRFMTQVEAIQGQILIRPQPKSLEELLKYDQKFGRKGYLHNSDFTHYCRDVLNKSLQSNIRFALIRLQLLPGMNAEECLRLCHIRRDGDVITASDKALYVLFSAIRQDDINIALNNIFEFPVRDLFHSVRTFENHHDIEIELKKIDENEVIISEEVSMLATEKRIFSSKPTSNENTPSLYAVKKPLSVKVSA</sequence>
<dbReference type="PATRIC" id="fig|320778.3.peg.2630"/>
<dbReference type="Pfam" id="PF10995">
    <property type="entry name" value="CBP_BcsE"/>
    <property type="match status" value="1"/>
</dbReference>
<dbReference type="GO" id="GO:0035438">
    <property type="term" value="F:cyclic-di-GMP binding"/>
    <property type="evidence" value="ECO:0007669"/>
    <property type="project" value="InterPro"/>
</dbReference>
<dbReference type="AlphaFoldDB" id="A0A0J1HA36"/>
<evidence type="ECO:0000313" key="3">
    <source>
        <dbReference type="Proteomes" id="UP000035909"/>
    </source>
</evidence>
<dbReference type="InterPro" id="IPR017745">
    <property type="entry name" value="BcsE"/>
</dbReference>
<proteinExistence type="predicted"/>
<dbReference type="RefSeq" id="WP_047885498.1">
    <property type="nucleotide sequence ID" value="NZ_LDOU01000013.1"/>
</dbReference>
<dbReference type="EMBL" id="LDOU01000013">
    <property type="protein sequence ID" value="KLV08570.1"/>
    <property type="molecule type" value="Genomic_DNA"/>
</dbReference>
<gene>
    <name evidence="2" type="ORF">ABT57_12070</name>
</gene>
<comment type="caution">
    <text evidence="2">The sequence shown here is derived from an EMBL/GenBank/DDBJ whole genome shotgun (WGS) entry which is preliminary data.</text>
</comment>
<dbReference type="Proteomes" id="UP000035909">
    <property type="component" value="Unassembled WGS sequence"/>
</dbReference>
<dbReference type="OrthoDB" id="5840260at2"/>
<accession>A0A0J1HA36</accession>
<dbReference type="NCBIfam" id="TIGR03369">
    <property type="entry name" value="cellulose_bcsE"/>
    <property type="match status" value="1"/>
</dbReference>
<organism evidence="2 3">
    <name type="scientific">Photobacterium ganghwense</name>
    <dbReference type="NCBI Taxonomy" id="320778"/>
    <lineage>
        <taxon>Bacteria</taxon>
        <taxon>Pseudomonadati</taxon>
        <taxon>Pseudomonadota</taxon>
        <taxon>Gammaproteobacteria</taxon>
        <taxon>Vibrionales</taxon>
        <taxon>Vibrionaceae</taxon>
        <taxon>Photobacterium</taxon>
    </lineage>
</organism>
<reference evidence="2 3" key="1">
    <citation type="submission" date="2015-05" db="EMBL/GenBank/DDBJ databases">
        <title>Photobacterium galathea sp. nov.</title>
        <authorList>
            <person name="Machado H."/>
            <person name="Gram L."/>
        </authorList>
    </citation>
    <scope>NUCLEOTIDE SEQUENCE [LARGE SCALE GENOMIC DNA]</scope>
    <source>
        <strain evidence="2 3">DSM 22954</strain>
    </source>
</reference>
<dbReference type="STRING" id="320778.ABT57_12070"/>
<keyword evidence="3" id="KW-1185">Reference proteome</keyword>
<evidence type="ECO:0000313" key="2">
    <source>
        <dbReference type="EMBL" id="KLV08570.1"/>
    </source>
</evidence>
<name>A0A0J1HA36_9GAMM</name>
<evidence type="ECO:0000256" key="1">
    <source>
        <dbReference type="NCBIfam" id="TIGR03369"/>
    </source>
</evidence>